<evidence type="ECO:0000256" key="1">
    <source>
        <dbReference type="ARBA" id="ARBA00004651"/>
    </source>
</evidence>
<evidence type="ECO:0000256" key="8">
    <source>
        <dbReference type="SAM" id="MobiDB-lite"/>
    </source>
</evidence>
<dbReference type="CDD" id="cd06261">
    <property type="entry name" value="TM_PBP2"/>
    <property type="match status" value="1"/>
</dbReference>
<evidence type="ECO:0000256" key="4">
    <source>
        <dbReference type="ARBA" id="ARBA00022692"/>
    </source>
</evidence>
<dbReference type="Gene3D" id="1.10.3720.10">
    <property type="entry name" value="MetI-like"/>
    <property type="match status" value="1"/>
</dbReference>
<evidence type="ECO:0000256" key="6">
    <source>
        <dbReference type="ARBA" id="ARBA00023136"/>
    </source>
</evidence>
<dbReference type="InterPro" id="IPR000515">
    <property type="entry name" value="MetI-like"/>
</dbReference>
<keyword evidence="10" id="KW-0762">Sugar transport</keyword>
<organism evidence="10 11">
    <name type="scientific">Actinopolymorpha rutila</name>
    <dbReference type="NCBI Taxonomy" id="446787"/>
    <lineage>
        <taxon>Bacteria</taxon>
        <taxon>Bacillati</taxon>
        <taxon>Actinomycetota</taxon>
        <taxon>Actinomycetes</taxon>
        <taxon>Propionibacteriales</taxon>
        <taxon>Actinopolymorphaceae</taxon>
        <taxon>Actinopolymorpha</taxon>
    </lineage>
</organism>
<dbReference type="InterPro" id="IPR051393">
    <property type="entry name" value="ABC_transporter_permease"/>
</dbReference>
<name>A0A852Z7E0_9ACTN</name>
<dbReference type="PANTHER" id="PTHR30193">
    <property type="entry name" value="ABC TRANSPORTER PERMEASE PROTEIN"/>
    <property type="match status" value="1"/>
</dbReference>
<evidence type="ECO:0000256" key="3">
    <source>
        <dbReference type="ARBA" id="ARBA00022475"/>
    </source>
</evidence>
<dbReference type="InterPro" id="IPR035906">
    <property type="entry name" value="MetI-like_sf"/>
</dbReference>
<feature type="transmembrane region" description="Helical" evidence="7">
    <location>
        <begin position="294"/>
        <end position="316"/>
    </location>
</feature>
<keyword evidence="6 7" id="KW-0472">Membrane</keyword>
<dbReference type="PROSITE" id="PS50928">
    <property type="entry name" value="ABC_TM1"/>
    <property type="match status" value="1"/>
</dbReference>
<dbReference type="PANTHER" id="PTHR30193:SF37">
    <property type="entry name" value="INNER MEMBRANE ABC TRANSPORTER PERMEASE PROTEIN YCJO"/>
    <property type="match status" value="1"/>
</dbReference>
<keyword evidence="2 7" id="KW-0813">Transport</keyword>
<protein>
    <submittedName>
        <fullName evidence="10">Multiple sugar transport system permease protein/cellobiose transport system permease protein</fullName>
    </submittedName>
</protein>
<feature type="domain" description="ABC transmembrane type-1" evidence="9">
    <location>
        <begin position="100"/>
        <end position="317"/>
    </location>
</feature>
<dbReference type="GO" id="GO:0005886">
    <property type="term" value="C:plasma membrane"/>
    <property type="evidence" value="ECO:0007669"/>
    <property type="project" value="UniProtKB-SubCell"/>
</dbReference>
<feature type="region of interest" description="Disordered" evidence="8">
    <location>
        <begin position="1"/>
        <end position="32"/>
    </location>
</feature>
<keyword evidence="5 7" id="KW-1133">Transmembrane helix</keyword>
<feature type="compositionally biased region" description="Low complexity" evidence="8">
    <location>
        <begin position="15"/>
        <end position="32"/>
    </location>
</feature>
<dbReference type="Pfam" id="PF00528">
    <property type="entry name" value="BPD_transp_1"/>
    <property type="match status" value="1"/>
</dbReference>
<comment type="caution">
    <text evidence="10">The sequence shown here is derived from an EMBL/GenBank/DDBJ whole genome shotgun (WGS) entry which is preliminary data.</text>
</comment>
<feature type="compositionally biased region" description="Basic and acidic residues" evidence="8">
    <location>
        <begin position="1"/>
        <end position="10"/>
    </location>
</feature>
<sequence>MSGGEVRDQAGTRTRLAGRAGSGPAAGASSSGLGDRMRAHSNFYLMVAPFFVLFGVFGLVPIVAAFWIGFTDWDGLDPAHFVGLDNYVSIVTDPTFGKAVFNTVYIWLGSTLVTVGAAFVLAYLINEYVVFGRSFLRMVFLLPLLAAPAVIAIIMSVLFSTNAGLVNGFLSFVSGDRVTLDWLASTVWIKPIIIVMITWRFLGFHMLLFVAGLQSIPRELYDAARVDGASGRQVFARVTVPLMLPIIFFSATSSTVGAFQLFDEPFVLTNGTGGTDQSAEVLGTMLYRTAFTDFRFGTASALSWVMFALIAVFTVVNSRLLRVRT</sequence>
<proteinExistence type="inferred from homology"/>
<feature type="transmembrane region" description="Helical" evidence="7">
    <location>
        <begin position="43"/>
        <end position="68"/>
    </location>
</feature>
<evidence type="ECO:0000313" key="11">
    <source>
        <dbReference type="Proteomes" id="UP000579605"/>
    </source>
</evidence>
<evidence type="ECO:0000256" key="7">
    <source>
        <dbReference type="RuleBase" id="RU363032"/>
    </source>
</evidence>
<comment type="similarity">
    <text evidence="7">Belongs to the binding-protein-dependent transport system permease family.</text>
</comment>
<feature type="transmembrane region" description="Helical" evidence="7">
    <location>
        <begin position="104"/>
        <end position="126"/>
    </location>
</feature>
<dbReference type="RefSeq" id="WP_337795916.1">
    <property type="nucleotide sequence ID" value="NZ_BAAARR010000003.1"/>
</dbReference>
<comment type="subcellular location">
    <subcellularLocation>
        <location evidence="1 7">Cell membrane</location>
        <topology evidence="1 7">Multi-pass membrane protein</topology>
    </subcellularLocation>
</comment>
<feature type="transmembrane region" description="Helical" evidence="7">
    <location>
        <begin position="192"/>
        <end position="213"/>
    </location>
</feature>
<keyword evidence="3" id="KW-1003">Cell membrane</keyword>
<evidence type="ECO:0000256" key="5">
    <source>
        <dbReference type="ARBA" id="ARBA00022989"/>
    </source>
</evidence>
<evidence type="ECO:0000313" key="10">
    <source>
        <dbReference type="EMBL" id="NYH88854.1"/>
    </source>
</evidence>
<keyword evidence="11" id="KW-1185">Reference proteome</keyword>
<dbReference type="EMBL" id="JACBZH010000001">
    <property type="protein sequence ID" value="NYH88854.1"/>
    <property type="molecule type" value="Genomic_DNA"/>
</dbReference>
<accession>A0A852Z7E0</accession>
<dbReference type="GO" id="GO:0055085">
    <property type="term" value="P:transmembrane transport"/>
    <property type="evidence" value="ECO:0007669"/>
    <property type="project" value="InterPro"/>
</dbReference>
<dbReference type="SUPFAM" id="SSF161098">
    <property type="entry name" value="MetI-like"/>
    <property type="match status" value="1"/>
</dbReference>
<dbReference type="AlphaFoldDB" id="A0A852Z7E0"/>
<reference evidence="10 11" key="1">
    <citation type="submission" date="2020-07" db="EMBL/GenBank/DDBJ databases">
        <title>Sequencing the genomes of 1000 actinobacteria strains.</title>
        <authorList>
            <person name="Klenk H.-P."/>
        </authorList>
    </citation>
    <scope>NUCLEOTIDE SEQUENCE [LARGE SCALE GENOMIC DNA]</scope>
    <source>
        <strain evidence="10 11">DSM 18448</strain>
    </source>
</reference>
<evidence type="ECO:0000259" key="9">
    <source>
        <dbReference type="PROSITE" id="PS50928"/>
    </source>
</evidence>
<gene>
    <name evidence="10" type="ORF">F4554_001492</name>
</gene>
<feature type="transmembrane region" description="Helical" evidence="7">
    <location>
        <begin position="234"/>
        <end position="262"/>
    </location>
</feature>
<keyword evidence="4 7" id="KW-0812">Transmembrane</keyword>
<feature type="transmembrane region" description="Helical" evidence="7">
    <location>
        <begin position="138"/>
        <end position="159"/>
    </location>
</feature>
<dbReference type="Proteomes" id="UP000579605">
    <property type="component" value="Unassembled WGS sequence"/>
</dbReference>
<evidence type="ECO:0000256" key="2">
    <source>
        <dbReference type="ARBA" id="ARBA00022448"/>
    </source>
</evidence>